<dbReference type="NCBIfam" id="TIGR02281">
    <property type="entry name" value="clan_AA_DTGA"/>
    <property type="match status" value="1"/>
</dbReference>
<keyword evidence="3" id="KW-1185">Reference proteome</keyword>
<evidence type="ECO:0000313" key="2">
    <source>
        <dbReference type="EMBL" id="MFH7564458.1"/>
    </source>
</evidence>
<dbReference type="CDD" id="cd05483">
    <property type="entry name" value="retropepsin_like_bacteria"/>
    <property type="match status" value="1"/>
</dbReference>
<dbReference type="RefSeq" id="WP_395544945.1">
    <property type="nucleotide sequence ID" value="NZ_CP166302.1"/>
</dbReference>
<keyword evidence="1" id="KW-0812">Transmembrane</keyword>
<name>A0ABW7NZ19_9GAMM</name>
<organism evidence="2 3">
    <name type="scientific">Oceanimonas smirnovii</name>
    <dbReference type="NCBI Taxonomy" id="264574"/>
    <lineage>
        <taxon>Bacteria</taxon>
        <taxon>Pseudomonadati</taxon>
        <taxon>Pseudomonadota</taxon>
        <taxon>Gammaproteobacteria</taxon>
        <taxon>Aeromonadales</taxon>
        <taxon>Aeromonadaceae</taxon>
        <taxon>Oceanimonas</taxon>
    </lineage>
</organism>
<evidence type="ECO:0000256" key="1">
    <source>
        <dbReference type="SAM" id="Phobius"/>
    </source>
</evidence>
<evidence type="ECO:0000313" key="3">
    <source>
        <dbReference type="Proteomes" id="UP001610706"/>
    </source>
</evidence>
<keyword evidence="2" id="KW-0645">Protease</keyword>
<dbReference type="GO" id="GO:0008233">
    <property type="term" value="F:peptidase activity"/>
    <property type="evidence" value="ECO:0007669"/>
    <property type="project" value="UniProtKB-KW"/>
</dbReference>
<dbReference type="InterPro" id="IPR034122">
    <property type="entry name" value="Retropepsin-like_bacterial"/>
</dbReference>
<accession>A0ABW7NZ19</accession>
<dbReference type="Proteomes" id="UP001610706">
    <property type="component" value="Unassembled WGS sequence"/>
</dbReference>
<dbReference type="EMBL" id="JBGFTR010000004">
    <property type="protein sequence ID" value="MFH7564458.1"/>
    <property type="molecule type" value="Genomic_DNA"/>
</dbReference>
<proteinExistence type="predicted"/>
<protein>
    <submittedName>
        <fullName evidence="2">TIGR02281 family clan AA aspartic protease</fullName>
    </submittedName>
</protein>
<dbReference type="Gene3D" id="2.40.70.10">
    <property type="entry name" value="Acid Proteases"/>
    <property type="match status" value="1"/>
</dbReference>
<keyword evidence="1" id="KW-0472">Membrane</keyword>
<dbReference type="InterPro" id="IPR011969">
    <property type="entry name" value="Clan_AA_Asp_peptidase_C"/>
</dbReference>
<dbReference type="SUPFAM" id="SSF50630">
    <property type="entry name" value="Acid proteases"/>
    <property type="match status" value="1"/>
</dbReference>
<dbReference type="Pfam" id="PF13975">
    <property type="entry name" value="gag-asp_proteas"/>
    <property type="match status" value="1"/>
</dbReference>
<dbReference type="InterPro" id="IPR021109">
    <property type="entry name" value="Peptidase_aspartic_dom_sf"/>
</dbReference>
<feature type="transmembrane region" description="Helical" evidence="1">
    <location>
        <begin position="12"/>
        <end position="31"/>
    </location>
</feature>
<comment type="caution">
    <text evidence="2">The sequence shown here is derived from an EMBL/GenBank/DDBJ whole genome shotgun (WGS) entry which is preliminary data.</text>
</comment>
<keyword evidence="2" id="KW-0378">Hydrolase</keyword>
<reference evidence="2 3" key="1">
    <citation type="submission" date="2024-08" db="EMBL/GenBank/DDBJ databases">
        <title>Oceanimonas smirnovii Genome sequencing and assembly.</title>
        <authorList>
            <person name="Tang B."/>
        </authorList>
    </citation>
    <scope>NUCLEOTIDE SEQUENCE [LARGE SCALE GENOMIC DNA]</scope>
    <source>
        <strain evidence="2 3">OS2020-119</strain>
    </source>
</reference>
<gene>
    <name evidence="2" type="ORF">AB9R89_03860</name>
</gene>
<dbReference type="GO" id="GO:0006508">
    <property type="term" value="P:proteolysis"/>
    <property type="evidence" value="ECO:0007669"/>
    <property type="project" value="UniProtKB-KW"/>
</dbReference>
<keyword evidence="1" id="KW-1133">Transmembrane helix</keyword>
<sequence length="172" mass="19101">MAQQSDPVRRAGRIMWILVWALGLLMLTWYFSRQLDQQINPNRQVQVLSSNSMVLEQNRYGHYLASGEVNQHPVVFLLDTGATQMAVPQAVAARLELPVGAPLTLGTAAGQVTGYRTHIKSLSLGPFTLYDLSAVIMPSQSEEILLGMNALRRFELIQRGSQMTITYSGPEQ</sequence>